<accession>A0AAU4K3U0</accession>
<dbReference type="PANTHER" id="PTHR39757">
    <property type="match status" value="1"/>
</dbReference>
<sequence length="381" mass="40459">MADPRLRRHDLAVVGAGPAGRALAHRAARAGLDVALIDRAPHRPWRATYSAWTDELPTWLDPGAVEHAVPSIAVYSPGRHRIDRGYSVLSETFVDTLTLDDVTVVAGTAGHVAADRVELADGPPVVAATVVDARGAMSTAGPAQTAYGVFLPAAAAEPLLDGDHAVLMDWRSEHGWAGGQPSFLYVVPVSAGRVLVEETCLAGDPAIGVGDLRTRLHRRLARSGVDVGGYESDDAIERVHFALTAGGARPWEHRPTTHGAAGGLMHPATGYSVASSLRWTDTVVEALVGGHDVGEALWPTGARGVHALRRRGLNALLQLDGPSTVAFFDAFFAMPPERQRAYLSGRDDLSGVMAAMMTMAWFARPRLGLRVARGATALPRW</sequence>
<dbReference type="PRINTS" id="PR00469">
    <property type="entry name" value="PNDRDTASEII"/>
</dbReference>
<dbReference type="RefSeq" id="WP_328857895.1">
    <property type="nucleotide sequence ID" value="NZ_CP108021.1"/>
</dbReference>
<dbReference type="PANTHER" id="PTHR39757:SF5">
    <property type="entry name" value="OS02G0190600 PROTEIN"/>
    <property type="match status" value="1"/>
</dbReference>
<dbReference type="AlphaFoldDB" id="A0AAU4K3U0"/>
<gene>
    <name evidence="1" type="ORF">OG579_02085</name>
</gene>
<dbReference type="InterPro" id="IPR036188">
    <property type="entry name" value="FAD/NAD-bd_sf"/>
</dbReference>
<dbReference type="SUPFAM" id="SSF51905">
    <property type="entry name" value="FAD/NAD(P)-binding domain"/>
    <property type="match status" value="1"/>
</dbReference>
<name>A0AAU4K3U0_9NOCA</name>
<dbReference type="Pfam" id="PF05834">
    <property type="entry name" value="Lycopene_cycl"/>
    <property type="match status" value="1"/>
</dbReference>
<keyword evidence="2" id="KW-1185">Reference proteome</keyword>
<reference evidence="1 2" key="1">
    <citation type="submission" date="2022-10" db="EMBL/GenBank/DDBJ databases">
        <title>The complete genomes of actinobacterial strains from the NBC collection.</title>
        <authorList>
            <person name="Joergensen T.S."/>
            <person name="Alvarez Arevalo M."/>
            <person name="Sterndorff E.B."/>
            <person name="Faurdal D."/>
            <person name="Vuksanovic O."/>
            <person name="Mourched A.-S."/>
            <person name="Charusanti P."/>
            <person name="Shaw S."/>
            <person name="Blin K."/>
            <person name="Weber T."/>
        </authorList>
    </citation>
    <scope>NUCLEOTIDE SEQUENCE [LARGE SCALE GENOMIC DNA]</scope>
    <source>
        <strain evidence="1 2">NBC_00319</strain>
    </source>
</reference>
<evidence type="ECO:0000313" key="2">
    <source>
        <dbReference type="Proteomes" id="UP001432128"/>
    </source>
</evidence>
<dbReference type="EMBL" id="CP108021">
    <property type="protein sequence ID" value="WUM20647.1"/>
    <property type="molecule type" value="Genomic_DNA"/>
</dbReference>
<protein>
    <submittedName>
        <fullName evidence="1">Lycopene cyclase family protein</fullName>
    </submittedName>
</protein>
<dbReference type="Proteomes" id="UP001432128">
    <property type="component" value="Chromosome"/>
</dbReference>
<evidence type="ECO:0000313" key="1">
    <source>
        <dbReference type="EMBL" id="WUM20647.1"/>
    </source>
</evidence>
<proteinExistence type="predicted"/>
<dbReference type="KEGG" id="whr:OG579_02085"/>
<dbReference type="Gene3D" id="3.50.50.60">
    <property type="entry name" value="FAD/NAD(P)-binding domain"/>
    <property type="match status" value="1"/>
</dbReference>
<organism evidence="1 2">
    <name type="scientific">Williamsia herbipolensis</name>
    <dbReference type="NCBI Taxonomy" id="1603258"/>
    <lineage>
        <taxon>Bacteria</taxon>
        <taxon>Bacillati</taxon>
        <taxon>Actinomycetota</taxon>
        <taxon>Actinomycetes</taxon>
        <taxon>Mycobacteriales</taxon>
        <taxon>Nocardiaceae</taxon>
        <taxon>Williamsia</taxon>
    </lineage>
</organism>